<evidence type="ECO:0000313" key="1">
    <source>
        <dbReference type="EMBL" id="KAK3587358.1"/>
    </source>
</evidence>
<dbReference type="EMBL" id="JAEAOA010002135">
    <property type="protein sequence ID" value="KAK3587358.1"/>
    <property type="molecule type" value="Genomic_DNA"/>
</dbReference>
<evidence type="ECO:0000313" key="2">
    <source>
        <dbReference type="Proteomes" id="UP001195483"/>
    </source>
</evidence>
<accession>A0AAE0S8Y4</accession>
<keyword evidence="2" id="KW-1185">Reference proteome</keyword>
<comment type="caution">
    <text evidence="1">The sequence shown here is derived from an EMBL/GenBank/DDBJ whole genome shotgun (WGS) entry which is preliminary data.</text>
</comment>
<dbReference type="AlphaFoldDB" id="A0AAE0S8Y4"/>
<protein>
    <submittedName>
        <fullName evidence="1">Uncharacterized protein</fullName>
    </submittedName>
</protein>
<gene>
    <name evidence="1" type="ORF">CHS0354_036529</name>
</gene>
<organism evidence="1 2">
    <name type="scientific">Potamilus streckersoni</name>
    <dbReference type="NCBI Taxonomy" id="2493646"/>
    <lineage>
        <taxon>Eukaryota</taxon>
        <taxon>Metazoa</taxon>
        <taxon>Spiralia</taxon>
        <taxon>Lophotrochozoa</taxon>
        <taxon>Mollusca</taxon>
        <taxon>Bivalvia</taxon>
        <taxon>Autobranchia</taxon>
        <taxon>Heteroconchia</taxon>
        <taxon>Palaeoheterodonta</taxon>
        <taxon>Unionida</taxon>
        <taxon>Unionoidea</taxon>
        <taxon>Unionidae</taxon>
        <taxon>Ambleminae</taxon>
        <taxon>Lampsilini</taxon>
        <taxon>Potamilus</taxon>
    </lineage>
</organism>
<reference evidence="1" key="2">
    <citation type="journal article" date="2021" name="Genome Biol. Evol.">
        <title>Developing a high-quality reference genome for a parasitic bivalve with doubly uniparental inheritance (Bivalvia: Unionida).</title>
        <authorList>
            <person name="Smith C.H."/>
        </authorList>
    </citation>
    <scope>NUCLEOTIDE SEQUENCE</scope>
    <source>
        <strain evidence="1">CHS0354</strain>
        <tissue evidence="1">Mantle</tissue>
    </source>
</reference>
<proteinExistence type="predicted"/>
<sequence length="99" mass="10699">PVPIDVHGKKILYGHHTAWPNTDNTQAISYSLLNSNENTKLSTTGGTRTGTLTVATGATLVVTDYPPVTKNDVATKHYLDGRKSEIVPCKSSEYKVALE</sequence>
<dbReference type="Proteomes" id="UP001195483">
    <property type="component" value="Unassembled WGS sequence"/>
</dbReference>
<reference evidence="1" key="1">
    <citation type="journal article" date="2021" name="Genome Biol. Evol.">
        <title>A High-Quality Reference Genome for a Parasitic Bivalve with Doubly Uniparental Inheritance (Bivalvia: Unionida).</title>
        <authorList>
            <person name="Smith C.H."/>
        </authorList>
    </citation>
    <scope>NUCLEOTIDE SEQUENCE</scope>
    <source>
        <strain evidence="1">CHS0354</strain>
    </source>
</reference>
<name>A0AAE0S8Y4_9BIVA</name>
<feature type="non-terminal residue" evidence="1">
    <location>
        <position position="1"/>
    </location>
</feature>
<reference evidence="1" key="3">
    <citation type="submission" date="2023-05" db="EMBL/GenBank/DDBJ databases">
        <authorList>
            <person name="Smith C.H."/>
        </authorList>
    </citation>
    <scope>NUCLEOTIDE SEQUENCE</scope>
    <source>
        <strain evidence="1">CHS0354</strain>
        <tissue evidence="1">Mantle</tissue>
    </source>
</reference>